<evidence type="ECO:0000256" key="1">
    <source>
        <dbReference type="PROSITE-ProRule" id="PRU00409"/>
    </source>
</evidence>
<keyword evidence="1" id="KW-0547">Nucleotide-binding</keyword>
<dbReference type="SUPFAM" id="SSF56059">
    <property type="entry name" value="Glutathione synthetase ATP-binding domain-like"/>
    <property type="match status" value="1"/>
</dbReference>
<keyword evidence="1" id="KW-0067">ATP-binding</keyword>
<evidence type="ECO:0000313" key="3">
    <source>
        <dbReference type="EMBL" id="ADL51708.1"/>
    </source>
</evidence>
<dbReference type="NCBIfam" id="NF009402">
    <property type="entry name" value="PRK12767.1-1"/>
    <property type="match status" value="1"/>
</dbReference>
<name>D9SLX7_CLOC7</name>
<keyword evidence="4" id="KW-1185">Reference proteome</keyword>
<accession>D9SLX7</accession>
<evidence type="ECO:0000259" key="2">
    <source>
        <dbReference type="PROSITE" id="PS50975"/>
    </source>
</evidence>
<dbReference type="RefSeq" id="WP_010077071.1">
    <property type="nucleotide sequence ID" value="NC_014393.1"/>
</dbReference>
<dbReference type="Pfam" id="PF02655">
    <property type="entry name" value="ATP-grasp_3"/>
    <property type="match status" value="1"/>
</dbReference>
<organism evidence="3 4">
    <name type="scientific">Clostridium cellulovorans (strain ATCC 35296 / DSM 3052 / OCM 3 / 743B)</name>
    <dbReference type="NCBI Taxonomy" id="573061"/>
    <lineage>
        <taxon>Bacteria</taxon>
        <taxon>Bacillati</taxon>
        <taxon>Bacillota</taxon>
        <taxon>Clostridia</taxon>
        <taxon>Eubacteriales</taxon>
        <taxon>Clostridiaceae</taxon>
        <taxon>Clostridium</taxon>
    </lineage>
</organism>
<dbReference type="GO" id="GO:0046872">
    <property type="term" value="F:metal ion binding"/>
    <property type="evidence" value="ECO:0007669"/>
    <property type="project" value="InterPro"/>
</dbReference>
<dbReference type="PROSITE" id="PS50975">
    <property type="entry name" value="ATP_GRASP"/>
    <property type="match status" value="1"/>
</dbReference>
<dbReference type="Proteomes" id="UP000002730">
    <property type="component" value="Chromosome"/>
</dbReference>
<dbReference type="InterPro" id="IPR003806">
    <property type="entry name" value="ATP-grasp_PylC-type"/>
</dbReference>
<feature type="domain" description="ATP-grasp" evidence="2">
    <location>
        <begin position="121"/>
        <end position="296"/>
    </location>
</feature>
<gene>
    <name evidence="3" type="ordered locus">Clocel_1964</name>
</gene>
<dbReference type="STRING" id="573061.Clocel_1964"/>
<proteinExistence type="predicted"/>
<dbReference type="HOGENOM" id="CLU_052967_4_0_9"/>
<dbReference type="PANTHER" id="PTHR21621:SF0">
    <property type="entry name" value="BETA-CITRYLGLUTAMATE SYNTHASE B-RELATED"/>
    <property type="match status" value="1"/>
</dbReference>
<dbReference type="eggNOG" id="COG0189">
    <property type="taxonomic scope" value="Bacteria"/>
</dbReference>
<dbReference type="OrthoDB" id="9803907at2"/>
<dbReference type="Gene3D" id="3.30.470.20">
    <property type="entry name" value="ATP-grasp fold, B domain"/>
    <property type="match status" value="1"/>
</dbReference>
<dbReference type="AlphaFoldDB" id="D9SLX7"/>
<dbReference type="GO" id="GO:0005524">
    <property type="term" value="F:ATP binding"/>
    <property type="evidence" value="ECO:0007669"/>
    <property type="project" value="UniProtKB-UniRule"/>
</dbReference>
<dbReference type="KEGG" id="ccb:Clocel_1964"/>
<reference evidence="3 4" key="1">
    <citation type="submission" date="2010-08" db="EMBL/GenBank/DDBJ databases">
        <title>Complete sequence of Clostridium cellulovorans 743B.</title>
        <authorList>
            <consortium name="US DOE Joint Genome Institute"/>
            <person name="Lucas S."/>
            <person name="Copeland A."/>
            <person name="Lapidus A."/>
            <person name="Cheng J.-F."/>
            <person name="Bruce D."/>
            <person name="Goodwin L."/>
            <person name="Pitluck S."/>
            <person name="Chertkov O."/>
            <person name="Detter J.C."/>
            <person name="Han C."/>
            <person name="Tapia R."/>
            <person name="Land M."/>
            <person name="Hauser L."/>
            <person name="Chang Y.-J."/>
            <person name="Jeffries C."/>
            <person name="Kyrpides N."/>
            <person name="Ivanova N."/>
            <person name="Mikhailova N."/>
            <person name="Hemme C.L."/>
            <person name="Woyke T."/>
        </authorList>
    </citation>
    <scope>NUCLEOTIDE SEQUENCE [LARGE SCALE GENOMIC DNA]</scope>
    <source>
        <strain evidence="4">ATCC 35296 / DSM 3052 / OCM 3 / 743B</strain>
    </source>
</reference>
<sequence>MTEYNVLVTSIGGDLGQAVCKALRGSNYNIKVWGTDCNNYPLHPLFCDSFHVIPKAENTLFTEWINKFAFYESIDLIYLCSEPELFYICDNYHELDDNLKCRMAIPSLEVINLCRDKYKTMEFLKNNNFPSPHSVVYDNTISQNKLLKNFKYPFVLKKICDCGSKNLHIIQDPKELNNINNLDNSYMIQEYISGIEYTNGVYRDSFTNEIHVITLERTLKDGRSDTVKVIFDKEIDDLCKNVALKLNISNSINIQLRKQKNSPPYIFEINPRYSSTAFMRATFGFNDVIYAFENIVLKKAITPPIIKTGEAYRYLTEYYKFY</sequence>
<dbReference type="InterPro" id="IPR011761">
    <property type="entry name" value="ATP-grasp"/>
</dbReference>
<dbReference type="EMBL" id="CP002160">
    <property type="protein sequence ID" value="ADL51708.1"/>
    <property type="molecule type" value="Genomic_DNA"/>
</dbReference>
<evidence type="ECO:0000313" key="4">
    <source>
        <dbReference type="Proteomes" id="UP000002730"/>
    </source>
</evidence>
<dbReference type="Gene3D" id="3.40.50.20">
    <property type="match status" value="1"/>
</dbReference>
<dbReference type="GO" id="GO:0016879">
    <property type="term" value="F:ligase activity, forming carbon-nitrogen bonds"/>
    <property type="evidence" value="ECO:0007669"/>
    <property type="project" value="TreeGrafter"/>
</dbReference>
<dbReference type="GO" id="GO:0005737">
    <property type="term" value="C:cytoplasm"/>
    <property type="evidence" value="ECO:0007669"/>
    <property type="project" value="TreeGrafter"/>
</dbReference>
<protein>
    <recommendedName>
        <fullName evidence="2">ATP-grasp domain-containing protein</fullName>
    </recommendedName>
</protein>
<dbReference type="PANTHER" id="PTHR21621">
    <property type="entry name" value="RIBOSOMAL PROTEIN S6 MODIFICATION PROTEIN"/>
    <property type="match status" value="1"/>
</dbReference>